<evidence type="ECO:0000256" key="3">
    <source>
        <dbReference type="ARBA" id="ARBA00022970"/>
    </source>
</evidence>
<evidence type="ECO:0000256" key="2">
    <source>
        <dbReference type="ARBA" id="ARBA00022729"/>
    </source>
</evidence>
<evidence type="ECO:0000259" key="4">
    <source>
        <dbReference type="Pfam" id="PF13458"/>
    </source>
</evidence>
<protein>
    <submittedName>
        <fullName evidence="5">Amino acid ABC transporter substrate-binding protein</fullName>
    </submittedName>
</protein>
<dbReference type="EMBL" id="SPQT01000001">
    <property type="protein sequence ID" value="TFV51318.1"/>
    <property type="molecule type" value="Genomic_DNA"/>
</dbReference>
<keyword evidence="3" id="KW-0813">Transport</keyword>
<dbReference type="SUPFAM" id="SSF53822">
    <property type="entry name" value="Periplasmic binding protein-like I"/>
    <property type="match status" value="1"/>
</dbReference>
<dbReference type="InterPro" id="IPR028082">
    <property type="entry name" value="Peripla_BP_I"/>
</dbReference>
<keyword evidence="6" id="KW-1185">Reference proteome</keyword>
<dbReference type="Proteomes" id="UP000297966">
    <property type="component" value="Unassembled WGS sequence"/>
</dbReference>
<dbReference type="PANTHER" id="PTHR30483:SF6">
    <property type="entry name" value="PERIPLASMIC BINDING PROTEIN OF ABC TRANSPORTER FOR NATURAL AMINO ACIDS"/>
    <property type="match status" value="1"/>
</dbReference>
<dbReference type="RefSeq" id="WP_135173060.1">
    <property type="nucleotide sequence ID" value="NZ_SPQT01000001.1"/>
</dbReference>
<keyword evidence="2" id="KW-0732">Signal</keyword>
<accession>A0A4Y9M8G2</accession>
<gene>
    <name evidence="5" type="ORF">E4K65_04440</name>
</gene>
<name>A0A4Y9M8G2_9BRAD</name>
<evidence type="ECO:0000256" key="1">
    <source>
        <dbReference type="ARBA" id="ARBA00010062"/>
    </source>
</evidence>
<comment type="caution">
    <text evidence="5">The sequence shown here is derived from an EMBL/GenBank/DDBJ whole genome shotgun (WGS) entry which is preliminary data.</text>
</comment>
<evidence type="ECO:0000313" key="5">
    <source>
        <dbReference type="EMBL" id="TFV51318.1"/>
    </source>
</evidence>
<dbReference type="OrthoDB" id="9803275at2"/>
<dbReference type="PANTHER" id="PTHR30483">
    <property type="entry name" value="LEUCINE-SPECIFIC-BINDING PROTEIN"/>
    <property type="match status" value="1"/>
</dbReference>
<comment type="similarity">
    <text evidence="1">Belongs to the leucine-binding protein family.</text>
</comment>
<dbReference type="GO" id="GO:0006865">
    <property type="term" value="P:amino acid transport"/>
    <property type="evidence" value="ECO:0007669"/>
    <property type="project" value="UniProtKB-KW"/>
</dbReference>
<feature type="domain" description="Leucine-binding protein" evidence="4">
    <location>
        <begin position="86"/>
        <end position="433"/>
    </location>
</feature>
<evidence type="ECO:0000313" key="6">
    <source>
        <dbReference type="Proteomes" id="UP000297966"/>
    </source>
</evidence>
<dbReference type="InterPro" id="IPR028081">
    <property type="entry name" value="Leu-bd"/>
</dbReference>
<dbReference type="Gene3D" id="3.40.50.2300">
    <property type="match status" value="2"/>
</dbReference>
<proteinExistence type="inferred from homology"/>
<dbReference type="Pfam" id="PF13458">
    <property type="entry name" value="Peripla_BP_6"/>
    <property type="match status" value="1"/>
</dbReference>
<keyword evidence="3" id="KW-0029">Amino-acid transport</keyword>
<reference evidence="5 6" key="1">
    <citation type="submission" date="2019-03" db="EMBL/GenBank/DDBJ databases">
        <title>Bradyrhizobium diversity isolated from nodules of Chamaecrista fasciculata.</title>
        <authorList>
            <person name="Klepa M.S."/>
            <person name="Urquiaga M.O."/>
            <person name="Hungria M."/>
            <person name="Delamuta J.R."/>
        </authorList>
    </citation>
    <scope>NUCLEOTIDE SEQUENCE [LARGE SCALE GENOMIC DNA]</scope>
    <source>
        <strain evidence="5 6">CNPSo 3448</strain>
    </source>
</reference>
<sequence length="454" mass="49129">MYPTAPTRHRINVKTALWEDVMQFTNNGFDAFCRGAIKLMVAACFGSLVASGPVLAQDSATPDQIKKLLGIEGLDAKALGTGLKFQLGIVLALTGPGSYYGRIQGNGAKLAVEQIKAAGGPDIELIFKDHKSADAQAGARAARELGIARVPAALTSYVGVIGSMFPGLEQYKIFALDGGGGTSDFGQGKRYFWGMRAIEPDDDFVGALKYWKETDPSIKRVSMAFIDQGPINEIVTNNFKKTLEATGHELASTEVTPIGATDYSATIARLKATNPDAVFLFLIGVDPGYFMKQYANAGLTKPTIVAEYVSDAAQVAGPVYDEMIFATDWFDANKPTNDWAKLFIDSYTKQFNLKPEMYAANYYEDTFAIWDLIRRVIAKGGDVNSGEQLQQALVDDPKFKSIYGGKAAEPGVITLDTKTHSVTSRPLGVYRANKGDPVPLAYFDLGGANFRLVK</sequence>
<organism evidence="5 6">
    <name type="scientific">Bradyrhizobium niftali</name>
    <dbReference type="NCBI Taxonomy" id="2560055"/>
    <lineage>
        <taxon>Bacteria</taxon>
        <taxon>Pseudomonadati</taxon>
        <taxon>Pseudomonadota</taxon>
        <taxon>Alphaproteobacteria</taxon>
        <taxon>Hyphomicrobiales</taxon>
        <taxon>Nitrobacteraceae</taxon>
        <taxon>Bradyrhizobium</taxon>
    </lineage>
</organism>
<dbReference type="InterPro" id="IPR051010">
    <property type="entry name" value="BCAA_transport"/>
</dbReference>
<dbReference type="AlphaFoldDB" id="A0A4Y9M8G2"/>